<sequence>MGCSYATAHSGAGAERIAAVWGFDPARVAGLA</sequence>
<name>A0A7W6J7S1_9HYPH</name>
<accession>A0A7W6J7S1</accession>
<dbReference type="AlphaFoldDB" id="A0A7W6J7S1"/>
<comment type="caution">
    <text evidence="1">The sequence shown here is derived from an EMBL/GenBank/DDBJ whole genome shotgun (WGS) entry which is preliminary data.</text>
</comment>
<dbReference type="EMBL" id="JACIEZ010000004">
    <property type="protein sequence ID" value="MBB4065448.1"/>
    <property type="molecule type" value="Genomic_DNA"/>
</dbReference>
<protein>
    <submittedName>
        <fullName evidence="1">Uncharacterized protein</fullName>
    </submittedName>
</protein>
<evidence type="ECO:0000313" key="2">
    <source>
        <dbReference type="Proteomes" id="UP000528286"/>
    </source>
</evidence>
<proteinExistence type="predicted"/>
<gene>
    <name evidence="1" type="ORF">GGR23_002649</name>
</gene>
<keyword evidence="2" id="KW-1185">Reference proteome</keyword>
<organism evidence="1 2">
    <name type="scientific">Gellertiella hungarica</name>
    <dbReference type="NCBI Taxonomy" id="1572859"/>
    <lineage>
        <taxon>Bacteria</taxon>
        <taxon>Pseudomonadati</taxon>
        <taxon>Pseudomonadota</taxon>
        <taxon>Alphaproteobacteria</taxon>
        <taxon>Hyphomicrobiales</taxon>
        <taxon>Rhizobiaceae</taxon>
        <taxon>Gellertiella</taxon>
    </lineage>
</organism>
<reference evidence="1 2" key="1">
    <citation type="submission" date="2020-08" db="EMBL/GenBank/DDBJ databases">
        <title>Genomic Encyclopedia of Type Strains, Phase IV (KMG-IV): sequencing the most valuable type-strain genomes for metagenomic binning, comparative biology and taxonomic classification.</title>
        <authorList>
            <person name="Goeker M."/>
        </authorList>
    </citation>
    <scope>NUCLEOTIDE SEQUENCE [LARGE SCALE GENOMIC DNA]</scope>
    <source>
        <strain evidence="1 2">DSM 29853</strain>
    </source>
</reference>
<evidence type="ECO:0000313" key="1">
    <source>
        <dbReference type="EMBL" id="MBB4065448.1"/>
    </source>
</evidence>
<dbReference type="Proteomes" id="UP000528286">
    <property type="component" value="Unassembled WGS sequence"/>
</dbReference>